<dbReference type="InterPro" id="IPR014718">
    <property type="entry name" value="GH-type_carb-bd"/>
</dbReference>
<dbReference type="InterPro" id="IPR011013">
    <property type="entry name" value="Gal_mutarotase_sf_dom"/>
</dbReference>
<accession>A0A1E3WDF9</accession>
<dbReference type="CDD" id="cd01081">
    <property type="entry name" value="Aldose_epim"/>
    <property type="match status" value="1"/>
</dbReference>
<dbReference type="EMBL" id="LPWD01000046">
    <property type="protein sequence ID" value="ODS03816.1"/>
    <property type="molecule type" value="Genomic_DNA"/>
</dbReference>
<sequence>MTAVPNSLDDPTATRITAGETQAVFLPGHGMLGISLRHQGIEYLRRNEELKIFAEKNRTAGIPFLFPWANRLAGFQYEVAGRGVTLSPHSPVLRYDDNGLPMHGMMWPHLAWSLQDATADTLTASFDWSHPKCLVVFPYPCRLTMTATVAPASLTIETVLAATSDIAVPVSLGFHPYVGLPGVPRQEWRVHLPPMRHLALDDRKIPTGVAEPFGGLDAPLGEKDFDDGFALLGESATLSVATGSHRISVDLLDGYPYTQVYAPHGKDYLAFEPMTAPANALISGNGLRLVPPGDTFRAKFRFRIG</sequence>
<dbReference type="Gene3D" id="2.70.98.10">
    <property type="match status" value="1"/>
</dbReference>
<dbReference type="SUPFAM" id="SSF74650">
    <property type="entry name" value="Galactose mutarotase-like"/>
    <property type="match status" value="1"/>
</dbReference>
<dbReference type="AlphaFoldDB" id="A0A1E3WDF9"/>
<dbReference type="GO" id="GO:0030246">
    <property type="term" value="F:carbohydrate binding"/>
    <property type="evidence" value="ECO:0007669"/>
    <property type="project" value="InterPro"/>
</dbReference>
<dbReference type="OrthoDB" id="9796517at2"/>
<organism evidence="1 2">
    <name type="scientific">Methyloceanibacter marginalis</name>
    <dbReference type="NCBI Taxonomy" id="1774971"/>
    <lineage>
        <taxon>Bacteria</taxon>
        <taxon>Pseudomonadati</taxon>
        <taxon>Pseudomonadota</taxon>
        <taxon>Alphaproteobacteria</taxon>
        <taxon>Hyphomicrobiales</taxon>
        <taxon>Hyphomicrobiaceae</taxon>
        <taxon>Methyloceanibacter</taxon>
    </lineage>
</organism>
<comment type="caution">
    <text evidence="1">The sequence shown here is derived from an EMBL/GenBank/DDBJ whole genome shotgun (WGS) entry which is preliminary data.</text>
</comment>
<gene>
    <name evidence="1" type="ORF">AUC71_00545</name>
</gene>
<dbReference type="Pfam" id="PF01263">
    <property type="entry name" value="Aldose_epim"/>
    <property type="match status" value="1"/>
</dbReference>
<proteinExistence type="predicted"/>
<dbReference type="Proteomes" id="UP000095042">
    <property type="component" value="Unassembled WGS sequence"/>
</dbReference>
<keyword evidence="2" id="KW-1185">Reference proteome</keyword>
<evidence type="ECO:0000313" key="1">
    <source>
        <dbReference type="EMBL" id="ODS03816.1"/>
    </source>
</evidence>
<dbReference type="InterPro" id="IPR008183">
    <property type="entry name" value="Aldose_1/G6P_1-epimerase"/>
</dbReference>
<dbReference type="GO" id="GO:0005975">
    <property type="term" value="P:carbohydrate metabolic process"/>
    <property type="evidence" value="ECO:0007669"/>
    <property type="project" value="InterPro"/>
</dbReference>
<protein>
    <recommendedName>
        <fullName evidence="3">Aldose epimerase</fullName>
    </recommendedName>
</protein>
<dbReference type="RefSeq" id="WP_083238008.1">
    <property type="nucleotide sequence ID" value="NZ_LPWD01000046.1"/>
</dbReference>
<name>A0A1E3WDF9_9HYPH</name>
<evidence type="ECO:0008006" key="3">
    <source>
        <dbReference type="Google" id="ProtNLM"/>
    </source>
</evidence>
<dbReference type="GO" id="GO:0016853">
    <property type="term" value="F:isomerase activity"/>
    <property type="evidence" value="ECO:0007669"/>
    <property type="project" value="InterPro"/>
</dbReference>
<evidence type="ECO:0000313" key="2">
    <source>
        <dbReference type="Proteomes" id="UP000095042"/>
    </source>
</evidence>
<reference evidence="1 2" key="1">
    <citation type="journal article" date="2016" name="Environ. Microbiol.">
        <title>New Methyloceanibacter diversity from North Sea sediments includes methanotroph containing solely the soluble methane monooxygenase.</title>
        <authorList>
            <person name="Vekeman B."/>
            <person name="Kerckhof F.M."/>
            <person name="Cremers G."/>
            <person name="de Vos P."/>
            <person name="Vandamme P."/>
            <person name="Boon N."/>
            <person name="Op den Camp H.J."/>
            <person name="Heylen K."/>
        </authorList>
    </citation>
    <scope>NUCLEOTIDE SEQUENCE [LARGE SCALE GENOMIC DNA]</scope>
    <source>
        <strain evidence="1 2">R-67177</strain>
    </source>
</reference>